<protein>
    <submittedName>
        <fullName evidence="2">Uncharacterized protein</fullName>
    </submittedName>
</protein>
<evidence type="ECO:0000256" key="1">
    <source>
        <dbReference type="SAM" id="MobiDB-lite"/>
    </source>
</evidence>
<dbReference type="Proteomes" id="UP000044602">
    <property type="component" value="Unassembled WGS sequence"/>
</dbReference>
<evidence type="ECO:0000313" key="2">
    <source>
        <dbReference type="EMBL" id="CRK37634.1"/>
    </source>
</evidence>
<proteinExistence type="predicted"/>
<dbReference type="EMBL" id="CVQH01024861">
    <property type="protein sequence ID" value="CRK37634.1"/>
    <property type="molecule type" value="Genomic_DNA"/>
</dbReference>
<evidence type="ECO:0000313" key="3">
    <source>
        <dbReference type="Proteomes" id="UP000044602"/>
    </source>
</evidence>
<keyword evidence="3" id="KW-1185">Reference proteome</keyword>
<gene>
    <name evidence="2" type="ORF">BN1708_007437</name>
</gene>
<accession>A0A0G4MTU2</accession>
<feature type="region of interest" description="Disordered" evidence="1">
    <location>
        <begin position="1"/>
        <end position="80"/>
    </location>
</feature>
<feature type="compositionally biased region" description="Basic residues" evidence="1">
    <location>
        <begin position="54"/>
        <end position="65"/>
    </location>
</feature>
<sequence>MTRDATTRRLQHPRRIAPAAPVPSPVPNNSPGNSPLVRLKGVPEPPQHSDLRAGARRRRRRAKHPRQPDEQVDDGLSRAVQLDARQQVEQPGDDLEAEGVAAAEGAVLVEGAAGEEGVLEELEDEARLVAGRDVGEEGALAGEEGGRCAGGAAAAGGAQGEGFDVAHDEGEGRLEAGDEEGCGDVVEVGGVVCEEGRQVEDGAAACVGGVAGAGQQGEEVVAIEQGAFAGVEDDGAAGLEVGIREPESGLGRDEMRGELAAMGVTGVLVRDGEGMSGVVVLGVAVIINVDGRVAVFEVVTADLKSGIGMVGVQGVLRGQICVVPTHIDVLIDKLQEA</sequence>
<name>A0A0G4MTU2_VERLO</name>
<dbReference type="AlphaFoldDB" id="A0A0G4MTU2"/>
<organism evidence="2 3">
    <name type="scientific">Verticillium longisporum</name>
    <name type="common">Verticillium dahliae var. longisporum</name>
    <dbReference type="NCBI Taxonomy" id="100787"/>
    <lineage>
        <taxon>Eukaryota</taxon>
        <taxon>Fungi</taxon>
        <taxon>Dikarya</taxon>
        <taxon>Ascomycota</taxon>
        <taxon>Pezizomycotina</taxon>
        <taxon>Sordariomycetes</taxon>
        <taxon>Hypocreomycetidae</taxon>
        <taxon>Glomerellales</taxon>
        <taxon>Plectosphaerellaceae</taxon>
        <taxon>Verticillium</taxon>
    </lineage>
</organism>
<reference evidence="2 3" key="1">
    <citation type="submission" date="2015-05" db="EMBL/GenBank/DDBJ databases">
        <authorList>
            <person name="Wang D.B."/>
            <person name="Wang M."/>
        </authorList>
    </citation>
    <scope>NUCLEOTIDE SEQUENCE [LARGE SCALE GENOMIC DNA]</scope>
    <source>
        <strain evidence="2">VL1</strain>
    </source>
</reference>